<organism evidence="2 3">
    <name type="scientific">Microbacterium trichothecenolyticum</name>
    <name type="common">Aureobacterium trichothecenolyticum</name>
    <dbReference type="NCBI Taxonomy" id="69370"/>
    <lineage>
        <taxon>Bacteria</taxon>
        <taxon>Bacillati</taxon>
        <taxon>Actinomycetota</taxon>
        <taxon>Actinomycetes</taxon>
        <taxon>Micrococcales</taxon>
        <taxon>Microbacteriaceae</taxon>
        <taxon>Microbacterium</taxon>
    </lineage>
</organism>
<dbReference type="InterPro" id="IPR011009">
    <property type="entry name" value="Kinase-like_dom_sf"/>
</dbReference>
<evidence type="ECO:0000313" key="2">
    <source>
        <dbReference type="EMBL" id="MDQ1124134.1"/>
    </source>
</evidence>
<accession>A0ABU0TWU2</accession>
<dbReference type="Gene3D" id="3.90.1200.10">
    <property type="match status" value="1"/>
</dbReference>
<feature type="domain" description="Aminoglycoside phosphotransferase" evidence="1">
    <location>
        <begin position="53"/>
        <end position="226"/>
    </location>
</feature>
<protein>
    <recommendedName>
        <fullName evidence="1">Aminoglycoside phosphotransferase domain-containing protein</fullName>
    </recommendedName>
</protein>
<name>A0ABU0TWU2_MICTR</name>
<dbReference type="SUPFAM" id="SSF56112">
    <property type="entry name" value="Protein kinase-like (PK-like)"/>
    <property type="match status" value="1"/>
</dbReference>
<evidence type="ECO:0000259" key="1">
    <source>
        <dbReference type="Pfam" id="PF01636"/>
    </source>
</evidence>
<evidence type="ECO:0000313" key="3">
    <source>
        <dbReference type="Proteomes" id="UP001226691"/>
    </source>
</evidence>
<sequence>MSAAPVMPLMLQDAAAATVTMASPSWWGADSTRCRGLLLGRASLVKTYAPHARIYLDLARTIAAAEAAGDAGIAPAVLAVSPTGDAIAFADLTDSHATATLGDVADDDDAAALLALRARVGAVEPSSARAASVFDDIRALRTTLRRYEVALPAEAVLLFRVLDEAESRIDAVGVDVEFRHGDGNVSNVLRHRTDGSLLLVDWDWAGHMDPYQDLGSAIVELADDEDHARRLFEIAHGRHDRALFARSILYGYADLVRQALVGALANRLDPGTFEYSKYSDWQFLRARSALQTTRTDELLRRVSA</sequence>
<gene>
    <name evidence="2" type="ORF">QE412_002707</name>
</gene>
<dbReference type="Proteomes" id="UP001226691">
    <property type="component" value="Unassembled WGS sequence"/>
</dbReference>
<reference evidence="2 3" key="1">
    <citation type="submission" date="2023-07" db="EMBL/GenBank/DDBJ databases">
        <title>Functional and genomic diversity of the sorghum phyllosphere microbiome.</title>
        <authorList>
            <person name="Shade A."/>
        </authorList>
    </citation>
    <scope>NUCLEOTIDE SEQUENCE [LARGE SCALE GENOMIC DNA]</scope>
    <source>
        <strain evidence="2 3">SORGH_AS_1207</strain>
    </source>
</reference>
<proteinExistence type="predicted"/>
<dbReference type="EMBL" id="JAUTBF010000001">
    <property type="protein sequence ID" value="MDQ1124134.1"/>
    <property type="molecule type" value="Genomic_DNA"/>
</dbReference>
<dbReference type="Pfam" id="PF01636">
    <property type="entry name" value="APH"/>
    <property type="match status" value="1"/>
</dbReference>
<dbReference type="InterPro" id="IPR002575">
    <property type="entry name" value="Aminoglycoside_PTrfase"/>
</dbReference>
<keyword evidence="3" id="KW-1185">Reference proteome</keyword>
<comment type="caution">
    <text evidence="2">The sequence shown here is derived from an EMBL/GenBank/DDBJ whole genome shotgun (WGS) entry which is preliminary data.</text>
</comment>
<dbReference type="RefSeq" id="WP_307484676.1">
    <property type="nucleotide sequence ID" value="NZ_JAUTBF010000001.1"/>
</dbReference>